<gene>
    <name evidence="1" type="ORF">BD94_0519</name>
</gene>
<sequence>MRKYFTIILLVFYLFSSTELSQVIKLPIFIEHFKEHSAANPKLTLFGFIKLHYFNGDPDAPDYETNMKLPFKKHDLYLVTSVIVQDIPKAFNLEIKAPSFEESKTRNFFYTIGEMPSPLFSIFQPPKVA</sequence>
<protein>
    <submittedName>
        <fullName evidence="1">Uncharacterized protein</fullName>
    </submittedName>
</protein>
<dbReference type="AlphaFoldDB" id="A0A077EDL0"/>
<reference evidence="1" key="1">
    <citation type="journal article" date="2013" name="Lancet">
        <title>First case of E anophelis outbreak in an intensive-care unit.</title>
        <authorList>
            <person name="Teo J."/>
            <person name="Tan S.Y."/>
            <person name="Tay M."/>
            <person name="Ding Y."/>
            <person name="Kjelleberg S."/>
            <person name="Givskov M."/>
            <person name="Lin R.T."/>
            <person name="Yang L."/>
        </authorList>
    </citation>
    <scope>NUCLEOTIDE SEQUENCE [LARGE SCALE GENOMIC DNA]</scope>
    <source>
        <strain evidence="1">NUHP1</strain>
    </source>
</reference>
<dbReference type="eggNOG" id="ENOG50334V5">
    <property type="taxonomic scope" value="Bacteria"/>
</dbReference>
<organism evidence="1 2">
    <name type="scientific">Elizabethkingia anophelis NUHP1</name>
    <dbReference type="NCBI Taxonomy" id="1338011"/>
    <lineage>
        <taxon>Bacteria</taxon>
        <taxon>Pseudomonadati</taxon>
        <taxon>Bacteroidota</taxon>
        <taxon>Flavobacteriia</taxon>
        <taxon>Flavobacteriales</taxon>
        <taxon>Weeksellaceae</taxon>
        <taxon>Elizabethkingia</taxon>
    </lineage>
</organism>
<proteinExistence type="predicted"/>
<evidence type="ECO:0000313" key="1">
    <source>
        <dbReference type="EMBL" id="AIL44294.1"/>
    </source>
</evidence>
<dbReference type="EMBL" id="CP007547">
    <property type="protein sequence ID" value="AIL44294.1"/>
    <property type="molecule type" value="Genomic_DNA"/>
</dbReference>
<dbReference type="RefSeq" id="WP_024564654.1">
    <property type="nucleotide sequence ID" value="NZ_CP007547.1"/>
</dbReference>
<dbReference type="HOGENOM" id="CLU_146677_0_0_10"/>
<dbReference type="Proteomes" id="UP000028933">
    <property type="component" value="Chromosome"/>
</dbReference>
<dbReference type="STRING" id="1338011.BD94_0519"/>
<dbReference type="KEGG" id="eao:BD94_0519"/>
<accession>A0A077EDL0</accession>
<reference evidence="1" key="2">
    <citation type="journal article" date="2015" name="Genome Biol. Evol.">
        <title>Complete Genome Sequence and Transcriptomic Analysis of the Novel Pathogen Elizabethkingia anophelis in Response to Oxidative Stress.</title>
        <authorList>
            <person name="Li Y."/>
            <person name="Liu Y."/>
            <person name="Chew S.C."/>
            <person name="Tay M."/>
            <person name="Salido M.M."/>
            <person name="Teo J."/>
            <person name="Lauro F.M."/>
            <person name="Givskov M."/>
            <person name="Yang L."/>
        </authorList>
    </citation>
    <scope>NUCLEOTIDE SEQUENCE</scope>
    <source>
        <strain evidence="1">NUHP1</strain>
    </source>
</reference>
<name>A0A077EDL0_9FLAO</name>
<evidence type="ECO:0000313" key="2">
    <source>
        <dbReference type="Proteomes" id="UP000028933"/>
    </source>
</evidence>